<dbReference type="Gene3D" id="2.60.40.690">
    <property type="entry name" value="Alpha-macroglobulin, receptor-binding domain"/>
    <property type="match status" value="1"/>
</dbReference>
<keyword evidence="3" id="KW-0472">Membrane</keyword>
<dbReference type="InterPro" id="IPR002172">
    <property type="entry name" value="LDrepeatLR_classA_rpt"/>
</dbReference>
<dbReference type="Gene3D" id="2.60.40.1930">
    <property type="match status" value="3"/>
</dbReference>
<feature type="domain" description="Alpha-2-macroglobulin" evidence="6">
    <location>
        <begin position="752"/>
        <end position="843"/>
    </location>
</feature>
<feature type="domain" description="Alpha-2-macroglobulin bait region" evidence="5">
    <location>
        <begin position="463"/>
        <end position="603"/>
    </location>
</feature>
<feature type="chain" id="PRO_5043141130" evidence="4">
    <location>
        <begin position="19"/>
        <end position="1579"/>
    </location>
</feature>
<dbReference type="Gene3D" id="2.60.40.1940">
    <property type="match status" value="1"/>
</dbReference>
<evidence type="ECO:0000259" key="7">
    <source>
        <dbReference type="SMART" id="SM01361"/>
    </source>
</evidence>
<keyword evidence="3" id="KW-1133">Transmembrane helix</keyword>
<dbReference type="Pfam" id="PF07678">
    <property type="entry name" value="TED_complement"/>
    <property type="match status" value="1"/>
</dbReference>
<dbReference type="OrthoDB" id="6359008at2759"/>
<dbReference type="InterPro" id="IPR009048">
    <property type="entry name" value="A-macroglobulin_rcpt-bd"/>
</dbReference>
<evidence type="ECO:0000256" key="4">
    <source>
        <dbReference type="SAM" id="SignalP"/>
    </source>
</evidence>
<gene>
    <name evidence="8" type="ORF">SSLN_LOCUS2661</name>
</gene>
<dbReference type="InterPro" id="IPR036595">
    <property type="entry name" value="A-macroglobulin_rcpt-bd_sf"/>
</dbReference>
<evidence type="ECO:0000256" key="1">
    <source>
        <dbReference type="ARBA" id="ARBA00023157"/>
    </source>
</evidence>
<dbReference type="WBParaSite" id="SSLN_0000274801-mRNA-1">
    <property type="protein sequence ID" value="SSLN_0000274801-mRNA-1"/>
    <property type="gene ID" value="SSLN_0000274801"/>
</dbReference>
<reference evidence="10" key="1">
    <citation type="submission" date="2016-06" db="UniProtKB">
        <authorList>
            <consortium name="WormBaseParasite"/>
        </authorList>
    </citation>
    <scope>IDENTIFICATION</scope>
</reference>
<name>A0A183SEL3_SCHSO</name>
<dbReference type="Gene3D" id="2.60.120.1540">
    <property type="match status" value="1"/>
</dbReference>
<dbReference type="InterPro" id="IPR011626">
    <property type="entry name" value="Alpha-macroglobulin_TED"/>
</dbReference>
<evidence type="ECO:0000313" key="10">
    <source>
        <dbReference type="WBParaSite" id="SSLN_0000274801-mRNA-1"/>
    </source>
</evidence>
<evidence type="ECO:0000256" key="2">
    <source>
        <dbReference type="PROSITE-ProRule" id="PRU00124"/>
    </source>
</evidence>
<keyword evidence="3" id="KW-0812">Transmembrane</keyword>
<comment type="caution">
    <text evidence="2">Lacks conserved residue(s) required for the propagation of feature annotation.</text>
</comment>
<protein>
    <submittedName>
        <fullName evidence="10">CD109 antigen</fullName>
    </submittedName>
</protein>
<dbReference type="InterPro" id="IPR008930">
    <property type="entry name" value="Terpenoid_cyclase/PrenylTrfase"/>
</dbReference>
<dbReference type="Proteomes" id="UP000275846">
    <property type="component" value="Unassembled WGS sequence"/>
</dbReference>
<dbReference type="Pfam" id="PF07677">
    <property type="entry name" value="A2M_recep"/>
    <property type="match status" value="1"/>
</dbReference>
<dbReference type="SMART" id="SM01360">
    <property type="entry name" value="A2M"/>
    <property type="match status" value="1"/>
</dbReference>
<reference evidence="8 9" key="2">
    <citation type="submission" date="2018-11" db="EMBL/GenBank/DDBJ databases">
        <authorList>
            <consortium name="Pathogen Informatics"/>
        </authorList>
    </citation>
    <scope>NUCLEOTIDE SEQUENCE [LARGE SCALE GENOMIC DNA]</scope>
    <source>
        <strain evidence="8 9">NST_G2</strain>
    </source>
</reference>
<proteinExistence type="predicted"/>
<evidence type="ECO:0000259" key="5">
    <source>
        <dbReference type="SMART" id="SM01359"/>
    </source>
</evidence>
<organism evidence="10">
    <name type="scientific">Schistocephalus solidus</name>
    <name type="common">Tapeworm</name>
    <dbReference type="NCBI Taxonomy" id="70667"/>
    <lineage>
        <taxon>Eukaryota</taxon>
        <taxon>Metazoa</taxon>
        <taxon>Spiralia</taxon>
        <taxon>Lophotrochozoa</taxon>
        <taxon>Platyhelminthes</taxon>
        <taxon>Cestoda</taxon>
        <taxon>Eucestoda</taxon>
        <taxon>Diphyllobothriidea</taxon>
        <taxon>Diphyllobothriidae</taxon>
        <taxon>Schistocephalus</taxon>
    </lineage>
</organism>
<dbReference type="InterPro" id="IPR001599">
    <property type="entry name" value="Macroglobln_a2"/>
</dbReference>
<dbReference type="Gene3D" id="2.20.130.20">
    <property type="match status" value="1"/>
</dbReference>
<dbReference type="PROSITE" id="PS50068">
    <property type="entry name" value="LDLRA_2"/>
    <property type="match status" value="1"/>
</dbReference>
<feature type="disulfide bond" evidence="2">
    <location>
        <begin position="707"/>
        <end position="722"/>
    </location>
</feature>
<sequence>MRCTALLLTGIYAKSATAQLTGGYQLPPVPSYLMLAPRRIRPDQDVQVSVFILRMLYPQLTIRLSIKKGVMELISTTVVFISAGTRTMHMRVIIPADLCSNIYIIVTYLFKIVPNQASIGEYWFHLDGSLSPNSSLLFQNRTKIEFSPKTVSLLIQTSKPIYHQSQIVRFRVVPVQPNLMPWYGSLVSIDVLDASKNVFKRWLNPMTNIGGIIELDFPLADQVNEGEWTIRAQHEKYTAEKNFSVVEYWAPLWDVNVTMMPRFTDDAFALTGLIQANYTSGKYVRGNATVTIELRERGPDMWAKPPAVQLTKHIRWLDGLADFLVPLKDLQQQITGASLASMDVWANVSVYNWWEKDVHSGWGFTQIFSAKANIKFLGGTVRTYKPNMYFTVYMVVYTADGRQLLFIANHKVRLTIYCAEGAVLRNVLLPISDDSVIQYTFRPAGETCSTLRLQASYIDENNVVLATDFQRLFKYYSPSSTYLQLTTSTPQPQVGQYMISAGGNIITADRIVMPNSVSIRSFSVAISKEMAPICRVVAFCVKNDGEIVADSLTFFANYSNLNNVHMEVNRGKDLNLDTVEIRGHATPGSYLAFNVLHSDLFRFDSPSFIQENDVLDEMFSYEAEAQLPLMFTWFDSVELVNRVYLPTPTYGADANTTIEKSGLVLLTDANFTKANFYHTCNETENPARALPCYSTTGQECYARSQRCDGVQQCVTWADELGCPENKSLAMQPPVLRRLGSFEMLYRDWNDAGWLWYSTVVKPDGQIQFRVPLPKIEAAWVAGAFSIDPNQGLALMQRPYRFSGARRFYFTLEVPEEGFWGEQFGVRVCVFNYWDYWVEALVVVKANPDVGVLKVGYGGLTTAWAAAFTVNQTVETLLYLEAGESRYAFMPVLPRHLGNNSFTICAYSFIGSNCETRSIRVRMNGITNYFHTSRFLDLTSSSNLFVNNFRVIVPQKFTVVEQRAHRFVPGSQVGVVSITGDVIGPSLSKNFEYADTENTLRLSYGAAENVFFELGYNLQLMLYLRGAGYLPPDVQTKGVNYCAVWERYIFVDDETFVRSITFLLQTQENSSKVNIRLRGSWPVPYAVDRRFTPEINATAWPDPIDREAHRRLATAAMVVISLRGAGQTPPSGLAAERATTVVNLAVEFIRLHILNVDDLFTKIISTYALQVAAGANAQNELTQALNQIELRQLREDHVYYANYRIPAPIWEMDQSGRRIENPRMEWPNDGYGVVCSALMFLIKLETNAWTPAVDEALDMVHWLTTQRNHVAGFTSTFDSLMALFALRKFALADKNRALYRMAVNQKISSLNSWEPRLFIVPDNYSTLARTVYPPEDVWGEVTMQVDGTGLITLQMDVDYNVEFPDIQKEPRNPEDFNEYLRSFDIECTPAFWGRNASFMRMTVCGQWVGNHAFEPLKESGMAVFEVGVPTGMVVLNNELRDFVQRGAVPNLRYARFRPGTVHFFFDKLTSERVCVEYNASRFYPVSNVTLQQVCLAYEYYEPVTEQFTILKPDRLHLLGRYNNSLYEVMPMYTNTICNVCGAFMCSYCPDYNGVVCSLASWGILLTLLMVSALHIEFFYR</sequence>
<dbReference type="SUPFAM" id="SSF49410">
    <property type="entry name" value="Alpha-macroglobulin receptor domain"/>
    <property type="match status" value="1"/>
</dbReference>
<dbReference type="GO" id="GO:0004866">
    <property type="term" value="F:endopeptidase inhibitor activity"/>
    <property type="evidence" value="ECO:0007669"/>
    <property type="project" value="InterPro"/>
</dbReference>
<dbReference type="Gene3D" id="2.60.40.10">
    <property type="entry name" value="Immunoglobulins"/>
    <property type="match status" value="2"/>
</dbReference>
<dbReference type="EMBL" id="UYSU01032306">
    <property type="protein sequence ID" value="VDL89046.1"/>
    <property type="molecule type" value="Genomic_DNA"/>
</dbReference>
<dbReference type="SMART" id="SM00192">
    <property type="entry name" value="LDLa"/>
    <property type="match status" value="1"/>
</dbReference>
<dbReference type="InterPro" id="IPR050473">
    <property type="entry name" value="A2M/Complement_sys"/>
</dbReference>
<keyword evidence="4" id="KW-0732">Signal</keyword>
<feature type="signal peptide" evidence="4">
    <location>
        <begin position="1"/>
        <end position="18"/>
    </location>
</feature>
<dbReference type="InterPro" id="IPR013783">
    <property type="entry name" value="Ig-like_fold"/>
</dbReference>
<feature type="transmembrane region" description="Helical" evidence="3">
    <location>
        <begin position="1557"/>
        <end position="1578"/>
    </location>
</feature>
<evidence type="ECO:0000313" key="8">
    <source>
        <dbReference type="EMBL" id="VDL89046.1"/>
    </source>
</evidence>
<feature type="domain" description="Alpha-macroglobulin receptor-binding" evidence="7">
    <location>
        <begin position="1418"/>
        <end position="1509"/>
    </location>
</feature>
<dbReference type="SMART" id="SM01361">
    <property type="entry name" value="A2M_recep"/>
    <property type="match status" value="1"/>
</dbReference>
<keyword evidence="9" id="KW-1185">Reference proteome</keyword>
<dbReference type="Pfam" id="PF00207">
    <property type="entry name" value="A2M"/>
    <property type="match status" value="1"/>
</dbReference>
<dbReference type="Pfam" id="PF01835">
    <property type="entry name" value="MG2"/>
    <property type="match status" value="1"/>
</dbReference>
<evidence type="ECO:0000313" key="9">
    <source>
        <dbReference type="Proteomes" id="UP000275846"/>
    </source>
</evidence>
<accession>A0A183SEL3</accession>
<dbReference type="InterPro" id="IPR011625">
    <property type="entry name" value="A2M_N_BRD"/>
</dbReference>
<dbReference type="PANTHER" id="PTHR11412:SF146">
    <property type="entry name" value="CD109 ANTIGEN"/>
    <property type="match status" value="1"/>
</dbReference>
<evidence type="ECO:0000259" key="6">
    <source>
        <dbReference type="SMART" id="SM01360"/>
    </source>
</evidence>
<dbReference type="SUPFAM" id="SSF48239">
    <property type="entry name" value="Terpenoid cyclases/Protein prenyltransferases"/>
    <property type="match status" value="1"/>
</dbReference>
<dbReference type="Gene3D" id="6.20.50.160">
    <property type="match status" value="1"/>
</dbReference>
<dbReference type="PANTHER" id="PTHR11412">
    <property type="entry name" value="MACROGLOBULIN / COMPLEMENT"/>
    <property type="match status" value="1"/>
</dbReference>
<dbReference type="SMART" id="SM01359">
    <property type="entry name" value="A2M_N_2"/>
    <property type="match status" value="1"/>
</dbReference>
<dbReference type="Pfam" id="PF07703">
    <property type="entry name" value="A2M_BRD"/>
    <property type="match status" value="1"/>
</dbReference>
<dbReference type="GO" id="GO:0005615">
    <property type="term" value="C:extracellular space"/>
    <property type="evidence" value="ECO:0007669"/>
    <property type="project" value="InterPro"/>
</dbReference>
<dbReference type="Gene3D" id="1.50.10.20">
    <property type="match status" value="2"/>
</dbReference>
<keyword evidence="1 2" id="KW-1015">Disulfide bond</keyword>
<evidence type="ECO:0000256" key="3">
    <source>
        <dbReference type="SAM" id="Phobius"/>
    </source>
</evidence>
<dbReference type="STRING" id="70667.A0A183SEL3"/>
<dbReference type="InterPro" id="IPR002890">
    <property type="entry name" value="MG2"/>
</dbReference>